<dbReference type="InterPro" id="IPR052021">
    <property type="entry name" value="Type-I_RS_S_subunit"/>
</dbReference>
<dbReference type="PANTHER" id="PTHR30408">
    <property type="entry name" value="TYPE-1 RESTRICTION ENZYME ECOKI SPECIFICITY PROTEIN"/>
    <property type="match status" value="1"/>
</dbReference>
<sequence length="436" mass="49934">MKGMDAVREGYKRTELGEIPVEWEVSHLGRHMKIIGGYAFKSEHFHDQGIKILRISNISEGKLSFLNCVFYPEKIAKDISEEFFLKENDIVIAMSGATTGKVGMVDKRDLPCLLNQRVGKLKPISNKVDNKFIYYVMSDRYFQEKIWNYAIGGAQPNISGKQIESIPIMIPTLPEQKKIADILSTVDEQIERTEQLIGKTEELKKGLMQKLLTKGIGHTRFKKTEVGEIPEAWEVKRLIEVKDPAKENAFTDGDWIEAEHITDHGIRLIQTGNIGIGKFIEKEDKKYISLKTFADLRCKEVQPGDILICRMAEPAGRSCVVPDLGTKMITSVDCTIVKVDKKKYDNRFINYYLNTERNLKEMQKFEQGTTRKRITRSHLQSIKIPVPPLEEQKEISDILTGVDSMLEIYDSQKQRLQRLKKGLMQKLLTGKIRVKV</sequence>
<dbReference type="PANTHER" id="PTHR30408:SF12">
    <property type="entry name" value="TYPE I RESTRICTION ENZYME MJAVIII SPECIFICITY SUBUNIT"/>
    <property type="match status" value="1"/>
</dbReference>
<feature type="domain" description="Type I restriction modification DNA specificity" evidence="4">
    <location>
        <begin position="20"/>
        <end position="197"/>
    </location>
</feature>
<dbReference type="CDD" id="cd17278">
    <property type="entry name" value="RMtype1_S_LdeBORF1052P-TRD2-CR2"/>
    <property type="match status" value="1"/>
</dbReference>
<dbReference type="Pfam" id="PF01420">
    <property type="entry name" value="Methylase_S"/>
    <property type="match status" value="2"/>
</dbReference>
<gene>
    <name evidence="5" type="ORF">BAA01_11245</name>
</gene>
<dbReference type="Proteomes" id="UP000196475">
    <property type="component" value="Unassembled WGS sequence"/>
</dbReference>
<dbReference type="EMBL" id="LZRT01000021">
    <property type="protein sequence ID" value="OUM90113.1"/>
    <property type="molecule type" value="Genomic_DNA"/>
</dbReference>
<name>A0A1Y3PRX8_9BACI</name>
<keyword evidence="2" id="KW-0680">Restriction system</keyword>
<dbReference type="InterPro" id="IPR044946">
    <property type="entry name" value="Restrct_endonuc_typeI_TRD_sf"/>
</dbReference>
<feature type="domain" description="Type I restriction modification DNA specificity" evidence="4">
    <location>
        <begin position="277"/>
        <end position="416"/>
    </location>
</feature>
<comment type="caution">
    <text evidence="5">The sequence shown here is derived from an EMBL/GenBank/DDBJ whole genome shotgun (WGS) entry which is preliminary data.</text>
</comment>
<dbReference type="AlphaFoldDB" id="A0A1Y3PRX8"/>
<evidence type="ECO:0000259" key="4">
    <source>
        <dbReference type="Pfam" id="PF01420"/>
    </source>
</evidence>
<evidence type="ECO:0000256" key="3">
    <source>
        <dbReference type="ARBA" id="ARBA00023125"/>
    </source>
</evidence>
<organism evidence="5 6">
    <name type="scientific">Bacillus thermozeamaize</name>
    <dbReference type="NCBI Taxonomy" id="230954"/>
    <lineage>
        <taxon>Bacteria</taxon>
        <taxon>Bacillati</taxon>
        <taxon>Bacillota</taxon>
        <taxon>Bacilli</taxon>
        <taxon>Bacillales</taxon>
        <taxon>Bacillaceae</taxon>
        <taxon>Bacillus</taxon>
    </lineage>
</organism>
<accession>A0A1Y3PRX8</accession>
<protein>
    <recommendedName>
        <fullName evidence="4">Type I restriction modification DNA specificity domain-containing protein</fullName>
    </recommendedName>
</protein>
<evidence type="ECO:0000313" key="5">
    <source>
        <dbReference type="EMBL" id="OUM90113.1"/>
    </source>
</evidence>
<dbReference type="Gene3D" id="3.90.220.20">
    <property type="entry name" value="DNA methylase specificity domains"/>
    <property type="match status" value="2"/>
</dbReference>
<proteinExistence type="inferred from homology"/>
<evidence type="ECO:0000256" key="1">
    <source>
        <dbReference type="ARBA" id="ARBA00010923"/>
    </source>
</evidence>
<dbReference type="InterPro" id="IPR000055">
    <property type="entry name" value="Restrct_endonuc_typeI_TRD"/>
</dbReference>
<evidence type="ECO:0000256" key="2">
    <source>
        <dbReference type="ARBA" id="ARBA00022747"/>
    </source>
</evidence>
<reference evidence="6" key="1">
    <citation type="submission" date="2016-06" db="EMBL/GenBank/DDBJ databases">
        <authorList>
            <person name="Nascimento L."/>
            <person name="Pereira R.V."/>
            <person name="Martins L.F."/>
            <person name="Quaggio R.B."/>
            <person name="Silva A.M."/>
            <person name="Setubal J.C."/>
        </authorList>
    </citation>
    <scope>NUCLEOTIDE SEQUENCE [LARGE SCALE GENOMIC DNA]</scope>
</reference>
<dbReference type="Gene3D" id="1.10.287.1120">
    <property type="entry name" value="Bipartite methylase S protein"/>
    <property type="match status" value="1"/>
</dbReference>
<evidence type="ECO:0000313" key="6">
    <source>
        <dbReference type="Proteomes" id="UP000196475"/>
    </source>
</evidence>
<dbReference type="SUPFAM" id="SSF116734">
    <property type="entry name" value="DNA methylase specificity domain"/>
    <property type="match status" value="2"/>
</dbReference>
<keyword evidence="3" id="KW-0238">DNA-binding</keyword>
<dbReference type="GO" id="GO:0003677">
    <property type="term" value="F:DNA binding"/>
    <property type="evidence" value="ECO:0007669"/>
    <property type="project" value="UniProtKB-KW"/>
</dbReference>
<dbReference type="GO" id="GO:0009307">
    <property type="term" value="P:DNA restriction-modification system"/>
    <property type="evidence" value="ECO:0007669"/>
    <property type="project" value="UniProtKB-KW"/>
</dbReference>
<comment type="similarity">
    <text evidence="1">Belongs to the type-I restriction system S methylase family.</text>
</comment>